<comment type="similarity">
    <text evidence="1">Belongs to the iron-sulfur cluster assembly SufBD family.</text>
</comment>
<dbReference type="Proteomes" id="UP000307749">
    <property type="component" value="Unassembled WGS sequence"/>
</dbReference>
<accession>A0A4S3KIK3</accession>
<dbReference type="PANTHER" id="PTHR43575">
    <property type="entry name" value="PROTEIN ABCI7, CHLOROPLASTIC"/>
    <property type="match status" value="1"/>
</dbReference>
<evidence type="ECO:0008006" key="6">
    <source>
        <dbReference type="Google" id="ProtNLM"/>
    </source>
</evidence>
<organism evidence="4 5">
    <name type="scientific">Metallibacterium scheffleri</name>
    <dbReference type="NCBI Taxonomy" id="993689"/>
    <lineage>
        <taxon>Bacteria</taxon>
        <taxon>Pseudomonadati</taxon>
        <taxon>Pseudomonadota</taxon>
        <taxon>Gammaproteobacteria</taxon>
        <taxon>Lysobacterales</taxon>
        <taxon>Rhodanobacteraceae</taxon>
        <taxon>Metallibacterium</taxon>
    </lineage>
</organism>
<dbReference type="AlphaFoldDB" id="A0A4S3KIK3"/>
<evidence type="ECO:0000259" key="3">
    <source>
        <dbReference type="Pfam" id="PF19295"/>
    </source>
</evidence>
<comment type="caution">
    <text evidence="4">The sequence shown here is derived from an EMBL/GenBank/DDBJ whole genome shotgun (WGS) entry which is preliminary data.</text>
</comment>
<dbReference type="InterPro" id="IPR000825">
    <property type="entry name" value="SUF_FeS_clus_asmbl_SufBD_core"/>
</dbReference>
<proteinExistence type="inferred from homology"/>
<feature type="domain" description="SUF system FeS cluster assembly SufBD core" evidence="2">
    <location>
        <begin position="175"/>
        <end position="398"/>
    </location>
</feature>
<sequence length="428" mass="44909">MSTALLAAALQHAGVPDLPGTGIAEVDAARAAARALLARRPTLTDVHAEAWRYTSLRALEAQNLPLALPPAARITPDLPPASGLRLVFIDGHYAPHASLTRNLPAGVTLKPLVDVSAAEWRTHAALLRLPLADADALAALNLAFASAGVLFAVPAGVVIETPIEMVYLGATNIPGAWHARSCIMLGEAARATVIERSIGAGAGLATLYADVALAANARLDLVQLQEAGAALSLLRSSVIDLHARATLRLHAIDLGAALTHHALSVRLLGAHAQVELRHVVALDRRQHADLQLDLLHAVGDTRCDVRCRAVAGGRARAVLQGAIRIAEGADGSDAALDTHNLLLSEQAEIDARPVMEIYADEVRAAHGASVGQLDAMMLFYLRARGIPMAEARALLTAAHCRTVLGDIAHIDVRAAALQALDARIQSLR</sequence>
<dbReference type="InterPro" id="IPR037284">
    <property type="entry name" value="SUF_FeS_clus_asmbl_SufBD_sf"/>
</dbReference>
<reference evidence="4 5" key="1">
    <citation type="submission" date="2017-02" db="EMBL/GenBank/DDBJ databases">
        <title>Whole genome sequencing of Metallibacterium scheffleri DSM 24874 (T).</title>
        <authorList>
            <person name="Kumar S."/>
            <person name="Patil P."/>
            <person name="Patil P.B."/>
        </authorList>
    </citation>
    <scope>NUCLEOTIDE SEQUENCE [LARGE SCALE GENOMIC DNA]</scope>
    <source>
        <strain evidence="4 5">DSM 24874</strain>
    </source>
</reference>
<dbReference type="RefSeq" id="WP_081129212.1">
    <property type="nucleotide sequence ID" value="NZ_LDOS01000002.1"/>
</dbReference>
<dbReference type="OrthoDB" id="9768262at2"/>
<dbReference type="GO" id="GO:0016226">
    <property type="term" value="P:iron-sulfur cluster assembly"/>
    <property type="evidence" value="ECO:0007669"/>
    <property type="project" value="InterPro"/>
</dbReference>
<dbReference type="InterPro" id="IPR055346">
    <property type="entry name" value="Fe-S_cluster_assembly_SufBD"/>
</dbReference>
<evidence type="ECO:0000259" key="2">
    <source>
        <dbReference type="Pfam" id="PF01458"/>
    </source>
</evidence>
<evidence type="ECO:0000256" key="1">
    <source>
        <dbReference type="ARBA" id="ARBA00043967"/>
    </source>
</evidence>
<gene>
    <name evidence="4" type="ORF">B1806_12895</name>
</gene>
<dbReference type="InterPro" id="IPR045595">
    <property type="entry name" value="SufBD_N"/>
</dbReference>
<name>A0A4S3KIK3_9GAMM</name>
<evidence type="ECO:0000313" key="5">
    <source>
        <dbReference type="Proteomes" id="UP000307749"/>
    </source>
</evidence>
<dbReference type="Pfam" id="PF01458">
    <property type="entry name" value="SUFBD_core"/>
    <property type="match status" value="1"/>
</dbReference>
<evidence type="ECO:0000313" key="4">
    <source>
        <dbReference type="EMBL" id="THD08572.1"/>
    </source>
</evidence>
<dbReference type="EMBL" id="MWQO01000046">
    <property type="protein sequence ID" value="THD08572.1"/>
    <property type="molecule type" value="Genomic_DNA"/>
</dbReference>
<dbReference type="PANTHER" id="PTHR43575:SF1">
    <property type="entry name" value="PROTEIN ABCI7, CHLOROPLASTIC"/>
    <property type="match status" value="1"/>
</dbReference>
<dbReference type="Pfam" id="PF19295">
    <property type="entry name" value="SufBD_N"/>
    <property type="match status" value="1"/>
</dbReference>
<dbReference type="STRING" id="993689.GCA_002077135_03104"/>
<protein>
    <recommendedName>
        <fullName evidence="6">Fe-S cluster assembly protein SufD</fullName>
    </recommendedName>
</protein>
<keyword evidence="5" id="KW-1185">Reference proteome</keyword>
<dbReference type="SUPFAM" id="SSF101960">
    <property type="entry name" value="Stabilizer of iron transporter SufD"/>
    <property type="match status" value="1"/>
</dbReference>
<feature type="domain" description="SUF system FeS cluster assembly SufBD N-terminal" evidence="3">
    <location>
        <begin position="27"/>
        <end position="164"/>
    </location>
</feature>